<gene>
    <name evidence="6 7 8 9 10 11 12 13 14" type="primary">LOC105233143</name>
</gene>
<keyword evidence="5" id="KW-1185">Reference proteome</keyword>
<dbReference type="InterPro" id="IPR012677">
    <property type="entry name" value="Nucleotide-bd_a/b_plait_sf"/>
</dbReference>
<evidence type="ECO:0000313" key="14">
    <source>
        <dbReference type="RefSeq" id="XP_049304214.1"/>
    </source>
</evidence>
<name>A0ABM3J4P6_BACDO</name>
<dbReference type="RefSeq" id="XP_049304212.1">
    <property type="nucleotide sequence ID" value="XM_049448255.1"/>
</dbReference>
<evidence type="ECO:0000313" key="9">
    <source>
        <dbReference type="RefSeq" id="XP_049304209.1"/>
    </source>
</evidence>
<feature type="domain" description="RRM" evidence="4">
    <location>
        <begin position="207"/>
        <end position="283"/>
    </location>
</feature>
<feature type="domain" description="RRM" evidence="4">
    <location>
        <begin position="101"/>
        <end position="179"/>
    </location>
</feature>
<dbReference type="GeneID" id="105233143"/>
<dbReference type="RefSeq" id="XP_049304209.1">
    <property type="nucleotide sequence ID" value="XM_049448252.1"/>
</dbReference>
<evidence type="ECO:0000313" key="5">
    <source>
        <dbReference type="Proteomes" id="UP001652620"/>
    </source>
</evidence>
<dbReference type="RefSeq" id="XP_049304207.1">
    <property type="nucleotide sequence ID" value="XM_049448250.1"/>
</dbReference>
<accession>A0ABM3J4P6</accession>
<dbReference type="PROSITE" id="PS50102">
    <property type="entry name" value="RRM"/>
    <property type="match status" value="2"/>
</dbReference>
<evidence type="ECO:0000313" key="7">
    <source>
        <dbReference type="RefSeq" id="XP_049304207.1"/>
    </source>
</evidence>
<organism evidence="5 12">
    <name type="scientific">Bactrocera dorsalis</name>
    <name type="common">Oriental fruit fly</name>
    <name type="synonym">Dacus dorsalis</name>
    <dbReference type="NCBI Taxonomy" id="27457"/>
    <lineage>
        <taxon>Eukaryota</taxon>
        <taxon>Metazoa</taxon>
        <taxon>Ecdysozoa</taxon>
        <taxon>Arthropoda</taxon>
        <taxon>Hexapoda</taxon>
        <taxon>Insecta</taxon>
        <taxon>Pterygota</taxon>
        <taxon>Neoptera</taxon>
        <taxon>Endopterygota</taxon>
        <taxon>Diptera</taxon>
        <taxon>Brachycera</taxon>
        <taxon>Muscomorpha</taxon>
        <taxon>Tephritoidea</taxon>
        <taxon>Tephritidae</taxon>
        <taxon>Bactrocera</taxon>
        <taxon>Bactrocera</taxon>
    </lineage>
</organism>
<dbReference type="SMART" id="SM00360">
    <property type="entry name" value="RRM"/>
    <property type="match status" value="2"/>
</dbReference>
<feature type="compositionally biased region" description="Low complexity" evidence="3">
    <location>
        <begin position="56"/>
        <end position="87"/>
    </location>
</feature>
<dbReference type="SUPFAM" id="SSF54928">
    <property type="entry name" value="RNA-binding domain, RBD"/>
    <property type="match status" value="2"/>
</dbReference>
<feature type="compositionally biased region" description="Polar residues" evidence="3">
    <location>
        <begin position="88"/>
        <end position="98"/>
    </location>
</feature>
<evidence type="ECO:0000313" key="11">
    <source>
        <dbReference type="RefSeq" id="XP_049304211.1"/>
    </source>
</evidence>
<dbReference type="RefSeq" id="XP_049304208.1">
    <property type="nucleotide sequence ID" value="XM_049448251.1"/>
</dbReference>
<dbReference type="Pfam" id="PF00076">
    <property type="entry name" value="RRM_1"/>
    <property type="match status" value="2"/>
</dbReference>
<keyword evidence="1 2" id="KW-0694">RNA-binding</keyword>
<evidence type="ECO:0000259" key="4">
    <source>
        <dbReference type="PROSITE" id="PS50102"/>
    </source>
</evidence>
<dbReference type="RefSeq" id="XP_049304205.1">
    <property type="nucleotide sequence ID" value="XM_049448248.1"/>
</dbReference>
<evidence type="ECO:0000313" key="13">
    <source>
        <dbReference type="RefSeq" id="XP_049304213.1"/>
    </source>
</evidence>
<dbReference type="PANTHER" id="PTHR10352">
    <property type="entry name" value="EUKARYOTIC TRANSLATION INITIATION FACTOR 3 SUBUNIT G"/>
    <property type="match status" value="1"/>
</dbReference>
<reference evidence="5 6" key="1">
    <citation type="submission" date="2025-05" db="UniProtKB">
        <authorList>
            <consortium name="RefSeq"/>
        </authorList>
    </citation>
    <scope>NUCLEOTIDE SEQUENCE [LARGE SCALE GENOMIC DNA]</scope>
    <source>
        <tissue evidence="6 7">Adult</tissue>
    </source>
</reference>
<dbReference type="CDD" id="cd12354">
    <property type="entry name" value="RRM3_TIA1_like"/>
    <property type="match status" value="1"/>
</dbReference>
<sequence length="435" mass="46409">MLAMSTLMMPAPTIAMGAPPPITMGPHKPPETKLLAIHPAAVAANGAGGVGQQSHLQHNGQHPQSQQQQLPPNQQQQQSQQTQQQQQISAGNNNSNKPEQFHIFVGDLSAEIETQQLKDAFTPFGEISDCRVVRDPQTLKSKGYGFVSFVKKSEAENAITAMNGQWLGSRSIRTNWATRKPPATKLDVNAKPLTFDEVYNQSSPTNCTVYCGGINGALSGFLNEDILQKTFSPYGTIQEIRVFKDKGYAFVRFSTKEAATHAIVGVHNTEINQQPVKCAWGKESGDPNHMSAIAGQALSPGFPFGTAAAAAAAAAYGQQVAGYWYPPAPTYPTAAPTPANALQPGQFLQGMQGFTTYGQFAGYQQGYMGMGVQIPGTWQSVPPQAPLAGATAPQIAQSVGSGLPQATGVVAYPMQQFQVSPQLAEDEWLAPSLLV</sequence>
<proteinExistence type="predicted"/>
<dbReference type="RefSeq" id="XP_049304211.1">
    <property type="nucleotide sequence ID" value="XM_049448254.1"/>
</dbReference>
<protein>
    <submittedName>
        <fullName evidence="6 7">Cytotoxic granule associated RNA binding protein TIA1 isoform X1</fullName>
    </submittedName>
</protein>
<evidence type="ECO:0000313" key="12">
    <source>
        <dbReference type="RefSeq" id="XP_049304212.1"/>
    </source>
</evidence>
<dbReference type="CDD" id="cd12353">
    <property type="entry name" value="RRM2_TIA1_like"/>
    <property type="match status" value="1"/>
</dbReference>
<dbReference type="InterPro" id="IPR000504">
    <property type="entry name" value="RRM_dom"/>
</dbReference>
<dbReference type="RefSeq" id="XP_049304214.1">
    <property type="nucleotide sequence ID" value="XM_049448257.1"/>
</dbReference>
<evidence type="ECO:0000313" key="6">
    <source>
        <dbReference type="RefSeq" id="XP_049304205.1"/>
    </source>
</evidence>
<dbReference type="Proteomes" id="UP001652620">
    <property type="component" value="Chromosome 2"/>
</dbReference>
<evidence type="ECO:0000256" key="3">
    <source>
        <dbReference type="SAM" id="MobiDB-lite"/>
    </source>
</evidence>
<evidence type="ECO:0000313" key="8">
    <source>
        <dbReference type="RefSeq" id="XP_049304208.1"/>
    </source>
</evidence>
<dbReference type="RefSeq" id="XP_049304210.1">
    <property type="nucleotide sequence ID" value="XM_049448253.1"/>
</dbReference>
<dbReference type="RefSeq" id="XP_049304213.1">
    <property type="nucleotide sequence ID" value="XM_049448256.1"/>
</dbReference>
<feature type="region of interest" description="Disordered" evidence="3">
    <location>
        <begin position="46"/>
        <end position="99"/>
    </location>
</feature>
<evidence type="ECO:0000256" key="1">
    <source>
        <dbReference type="ARBA" id="ARBA00022884"/>
    </source>
</evidence>
<dbReference type="InterPro" id="IPR035979">
    <property type="entry name" value="RBD_domain_sf"/>
</dbReference>
<dbReference type="Gene3D" id="3.30.70.330">
    <property type="match status" value="2"/>
</dbReference>
<evidence type="ECO:0000256" key="2">
    <source>
        <dbReference type="PROSITE-ProRule" id="PRU00176"/>
    </source>
</evidence>
<evidence type="ECO:0000313" key="10">
    <source>
        <dbReference type="RefSeq" id="XP_049304210.1"/>
    </source>
</evidence>